<name>A0AA38G5Q5_TAXCH</name>
<feature type="region of interest" description="Disordered" evidence="1">
    <location>
        <begin position="29"/>
        <end position="57"/>
    </location>
</feature>
<evidence type="ECO:0000313" key="2">
    <source>
        <dbReference type="EMBL" id="KAH9315434.1"/>
    </source>
</evidence>
<feature type="non-terminal residue" evidence="2">
    <location>
        <position position="95"/>
    </location>
</feature>
<proteinExistence type="predicted"/>
<dbReference type="Proteomes" id="UP000824469">
    <property type="component" value="Unassembled WGS sequence"/>
</dbReference>
<evidence type="ECO:0000313" key="3">
    <source>
        <dbReference type="Proteomes" id="UP000824469"/>
    </source>
</evidence>
<dbReference type="EMBL" id="JAHRHJ020000005">
    <property type="protein sequence ID" value="KAH9315434.1"/>
    <property type="molecule type" value="Genomic_DNA"/>
</dbReference>
<protein>
    <submittedName>
        <fullName evidence="2">Uncharacterized protein</fullName>
    </submittedName>
</protein>
<comment type="caution">
    <text evidence="2">The sequence shown here is derived from an EMBL/GenBank/DDBJ whole genome shotgun (WGS) entry which is preliminary data.</text>
</comment>
<sequence>MVRDALSFEDFVEVENHIVGIGTRHNVRTPSKDLGKKVSSIEGRKPSSVKKQVEEHVAGQLQDGGIMRKTEEATSFYSHPSKATKEEEPWQQLFG</sequence>
<dbReference type="AlphaFoldDB" id="A0AA38G5Q5"/>
<keyword evidence="3" id="KW-1185">Reference proteome</keyword>
<gene>
    <name evidence="2" type="ORF">KI387_024061</name>
</gene>
<organism evidence="2 3">
    <name type="scientific">Taxus chinensis</name>
    <name type="common">Chinese yew</name>
    <name type="synonym">Taxus wallichiana var. chinensis</name>
    <dbReference type="NCBI Taxonomy" id="29808"/>
    <lineage>
        <taxon>Eukaryota</taxon>
        <taxon>Viridiplantae</taxon>
        <taxon>Streptophyta</taxon>
        <taxon>Embryophyta</taxon>
        <taxon>Tracheophyta</taxon>
        <taxon>Spermatophyta</taxon>
        <taxon>Pinopsida</taxon>
        <taxon>Pinidae</taxon>
        <taxon>Conifers II</taxon>
        <taxon>Cupressales</taxon>
        <taxon>Taxaceae</taxon>
        <taxon>Taxus</taxon>
    </lineage>
</organism>
<evidence type="ECO:0000256" key="1">
    <source>
        <dbReference type="SAM" id="MobiDB-lite"/>
    </source>
</evidence>
<accession>A0AA38G5Q5</accession>
<feature type="region of interest" description="Disordered" evidence="1">
    <location>
        <begin position="74"/>
        <end position="95"/>
    </location>
</feature>
<reference evidence="2 3" key="1">
    <citation type="journal article" date="2021" name="Nat. Plants">
        <title>The Taxus genome provides insights into paclitaxel biosynthesis.</title>
        <authorList>
            <person name="Xiong X."/>
            <person name="Gou J."/>
            <person name="Liao Q."/>
            <person name="Li Y."/>
            <person name="Zhou Q."/>
            <person name="Bi G."/>
            <person name="Li C."/>
            <person name="Du R."/>
            <person name="Wang X."/>
            <person name="Sun T."/>
            <person name="Guo L."/>
            <person name="Liang H."/>
            <person name="Lu P."/>
            <person name="Wu Y."/>
            <person name="Zhang Z."/>
            <person name="Ro D.K."/>
            <person name="Shang Y."/>
            <person name="Huang S."/>
            <person name="Yan J."/>
        </authorList>
    </citation>
    <scope>NUCLEOTIDE SEQUENCE [LARGE SCALE GENOMIC DNA]</scope>
    <source>
        <strain evidence="2">Ta-2019</strain>
    </source>
</reference>